<dbReference type="EMBL" id="QJJS01000005">
    <property type="protein sequence ID" value="PXW97087.1"/>
    <property type="molecule type" value="Genomic_DNA"/>
</dbReference>
<reference evidence="2 3" key="1">
    <citation type="submission" date="2018-05" db="EMBL/GenBank/DDBJ databases">
        <title>Genomic Encyclopedia of Type Strains, Phase IV (KMG-IV): sequencing the most valuable type-strain genomes for metagenomic binning, comparative biology and taxonomic classification.</title>
        <authorList>
            <person name="Goeker M."/>
        </authorList>
    </citation>
    <scope>NUCLEOTIDE SEQUENCE [LARGE SCALE GENOMIC DNA]</scope>
    <source>
        <strain evidence="2 3">DSM 566</strain>
    </source>
</reference>
<comment type="catalytic activity">
    <reaction evidence="1">
        <text>1,6-anhydro-N-acetyl-beta-muramate + ATP + H2O = N-acetyl-D-muramate 6-phosphate + ADP + H(+)</text>
        <dbReference type="Rhea" id="RHEA:24952"/>
        <dbReference type="ChEBI" id="CHEBI:15377"/>
        <dbReference type="ChEBI" id="CHEBI:15378"/>
        <dbReference type="ChEBI" id="CHEBI:30616"/>
        <dbReference type="ChEBI" id="CHEBI:58690"/>
        <dbReference type="ChEBI" id="CHEBI:58722"/>
        <dbReference type="ChEBI" id="CHEBI:456216"/>
        <dbReference type="EC" id="2.7.1.170"/>
    </reaction>
</comment>
<dbReference type="GO" id="GO:0009254">
    <property type="term" value="P:peptidoglycan turnover"/>
    <property type="evidence" value="ECO:0007669"/>
    <property type="project" value="UniProtKB-UniRule"/>
</dbReference>
<feature type="binding site" evidence="1">
    <location>
        <begin position="13"/>
        <end position="20"/>
    </location>
    <ligand>
        <name>ATP</name>
        <dbReference type="ChEBI" id="CHEBI:30616"/>
    </ligand>
</feature>
<keyword evidence="1" id="KW-0808">Transferase</keyword>
<dbReference type="AlphaFoldDB" id="A0A318H9W8"/>
<dbReference type="PANTHER" id="PTHR30605">
    <property type="entry name" value="ANHYDRO-N-ACETYLMURAMIC ACID KINASE"/>
    <property type="match status" value="1"/>
</dbReference>
<dbReference type="Proteomes" id="UP000247811">
    <property type="component" value="Unassembled WGS sequence"/>
</dbReference>
<evidence type="ECO:0000313" key="2">
    <source>
        <dbReference type="EMBL" id="PXW97087.1"/>
    </source>
</evidence>
<dbReference type="PANTHER" id="PTHR30605:SF0">
    <property type="entry name" value="ANHYDRO-N-ACETYLMURAMIC ACID KINASE"/>
    <property type="match status" value="1"/>
</dbReference>
<dbReference type="RefSeq" id="WP_110400311.1">
    <property type="nucleotide sequence ID" value="NZ_QJJS01000005.1"/>
</dbReference>
<keyword evidence="3" id="KW-1185">Reference proteome</keyword>
<comment type="caution">
    <text evidence="2">The sequence shown here is derived from an EMBL/GenBank/DDBJ whole genome shotgun (WGS) entry which is preliminary data.</text>
</comment>
<dbReference type="GO" id="GO:0016301">
    <property type="term" value="F:kinase activity"/>
    <property type="evidence" value="ECO:0007669"/>
    <property type="project" value="UniProtKB-KW"/>
</dbReference>
<organism evidence="2 3">
    <name type="scientific">Sphaerotilus hippei</name>
    <dbReference type="NCBI Taxonomy" id="744406"/>
    <lineage>
        <taxon>Bacteria</taxon>
        <taxon>Pseudomonadati</taxon>
        <taxon>Pseudomonadota</taxon>
        <taxon>Betaproteobacteria</taxon>
        <taxon>Burkholderiales</taxon>
        <taxon>Sphaerotilaceae</taxon>
        <taxon>Sphaerotilus</taxon>
    </lineage>
</organism>
<comment type="function">
    <text evidence="1">Catalyzes the specific phosphorylation of 1,6-anhydro-N-acetylmuramic acid (anhMurNAc) with the simultaneous cleavage of the 1,6-anhydro ring, generating MurNAc-6-P. Is required for the utilization of anhMurNAc either imported from the medium or derived from its own cell wall murein, and thus plays a role in cell wall recycling.</text>
</comment>
<evidence type="ECO:0000256" key="1">
    <source>
        <dbReference type="HAMAP-Rule" id="MF_01270"/>
    </source>
</evidence>
<name>A0A318H9W8_9BURK</name>
<accession>A0A318H9W8</accession>
<gene>
    <name evidence="1" type="primary">anmK</name>
    <name evidence="2" type="ORF">C7444_105187</name>
</gene>
<dbReference type="GO" id="GO:0005524">
    <property type="term" value="F:ATP binding"/>
    <property type="evidence" value="ECO:0007669"/>
    <property type="project" value="UniProtKB-UniRule"/>
</dbReference>
<dbReference type="HAMAP" id="MF_01270">
    <property type="entry name" value="AnhMurNAc_kinase"/>
    <property type="match status" value="1"/>
</dbReference>
<dbReference type="InterPro" id="IPR005338">
    <property type="entry name" value="Anhydro_N_Ac-Mur_kinase"/>
</dbReference>
<comment type="pathway">
    <text evidence="1">Cell wall biogenesis; peptidoglycan recycling.</text>
</comment>
<keyword evidence="1 2" id="KW-0418">Kinase</keyword>
<dbReference type="Pfam" id="PF03702">
    <property type="entry name" value="AnmK"/>
    <property type="match status" value="1"/>
</dbReference>
<dbReference type="GO" id="GO:0097175">
    <property type="term" value="P:1,6-anhydro-N-acetyl-beta-muramic acid catabolic process"/>
    <property type="evidence" value="ECO:0007669"/>
    <property type="project" value="UniProtKB-UniRule"/>
</dbReference>
<proteinExistence type="inferred from homology"/>
<dbReference type="NCBIfam" id="NF007139">
    <property type="entry name" value="PRK09585.1-3"/>
    <property type="match status" value="1"/>
</dbReference>
<keyword evidence="1" id="KW-0067">ATP-binding</keyword>
<dbReference type="GO" id="GO:0016773">
    <property type="term" value="F:phosphotransferase activity, alcohol group as acceptor"/>
    <property type="evidence" value="ECO:0007669"/>
    <property type="project" value="UniProtKB-UniRule"/>
</dbReference>
<keyword evidence="1" id="KW-0119">Carbohydrate metabolism</keyword>
<dbReference type="EC" id="2.7.1.170" evidence="1"/>
<dbReference type="Gene3D" id="3.30.420.40">
    <property type="match status" value="2"/>
</dbReference>
<sequence length="374" mass="39431">MPGESLYIGLMSGTSLDGVDGVMCGIDLDAPRLTVIRHAHQAFEPALRERLMALQTSGPDELHHAALAANALARAYAAVVDELLRGSGHTAADLRAVGAHGQTVRHQPGLHDGTGYTLQIHQPALLAELCGIDVIADFRSRDVAAGGQGAPLVPPFHRFMFGQADRTVGVVNIGGISNLTVLEPGQPPRGFDCGPGNVLMDHWIGRHRGLTYDHDGAWAASGRVRATLLQRCCSEPYLHQPPPKSTGRDLFSPAWLDTLLSAEDLEAPPEDVQATLCEFTARVIAADLRAHAPRATRLLVCGGGAFNGDLMRRLAGLLPGVTVQDSDAAGLPALEVEAAAFAWLAACHVHRRPASEAAVTGARGARVLGACYPA</sequence>
<dbReference type="OrthoDB" id="9763949at2"/>
<dbReference type="GO" id="GO:0006040">
    <property type="term" value="P:amino sugar metabolic process"/>
    <property type="evidence" value="ECO:0007669"/>
    <property type="project" value="InterPro"/>
</dbReference>
<protein>
    <recommendedName>
        <fullName evidence="1">Anhydro-N-acetylmuramic acid kinase</fullName>
        <ecNumber evidence="1">2.7.1.170</ecNumber>
    </recommendedName>
    <alternativeName>
        <fullName evidence="1">AnhMurNAc kinase</fullName>
    </alternativeName>
</protein>
<dbReference type="SUPFAM" id="SSF53067">
    <property type="entry name" value="Actin-like ATPase domain"/>
    <property type="match status" value="1"/>
</dbReference>
<keyword evidence="1" id="KW-0547">Nucleotide-binding</keyword>
<dbReference type="UniPathway" id="UPA00343"/>
<comment type="similarity">
    <text evidence="1">Belongs to the anhydro-N-acetylmuramic acid kinase family.</text>
</comment>
<evidence type="ECO:0000313" key="3">
    <source>
        <dbReference type="Proteomes" id="UP000247811"/>
    </source>
</evidence>
<dbReference type="InterPro" id="IPR043129">
    <property type="entry name" value="ATPase_NBD"/>
</dbReference>
<dbReference type="UniPathway" id="UPA00544"/>
<comment type="pathway">
    <text evidence="1">Amino-sugar metabolism; 1,6-anhydro-N-acetylmuramate degradation.</text>
</comment>